<comment type="similarity">
    <text evidence="1">Belongs to the carbon-nitrogen hydrolase superfamily. NIT1/NIT2 family.</text>
</comment>
<dbReference type="GO" id="GO:0016811">
    <property type="term" value="F:hydrolase activity, acting on carbon-nitrogen (but not peptide) bonds, in linear amides"/>
    <property type="evidence" value="ECO:0007669"/>
    <property type="project" value="InterPro"/>
</dbReference>
<dbReference type="InterPro" id="IPR003010">
    <property type="entry name" value="C-N_Hydrolase"/>
</dbReference>
<dbReference type="Pfam" id="PF00795">
    <property type="entry name" value="CN_hydrolase"/>
    <property type="match status" value="1"/>
</dbReference>
<dbReference type="PANTHER" id="PTHR23088:SF27">
    <property type="entry name" value="DEAMINATED GLUTATHIONE AMIDASE"/>
    <property type="match status" value="1"/>
</dbReference>
<dbReference type="InterPro" id="IPR036526">
    <property type="entry name" value="C-N_Hydrolase_sf"/>
</dbReference>
<sequence length="272" mass="30179">MKNNVKVSAVQMVSATDLPTNLETAARLIGEAVRQGADIIVLPEYFAIMAENEAARVNCTEIHGAGPVQDFLSEQALRWKVWIIGGTHPVVSQINGRPFGRCYVINPKGEKVAWYDKIHLFDVSVDDQQKNYAESEYCFPGDSVCVFETPWGKAGLAVCYDLRFPELFRQLSELGADLIFIPAAFTYVTGKAHWLTLLKARAIENLSVVVASAQGGKHQNGRETWGHSCIISSWGEVLTQLNDGDGVVVADIDLIQHQKIRNEFPVLSHRRL</sequence>
<dbReference type="InterPro" id="IPR045254">
    <property type="entry name" value="Nit1/2_C-N_Hydrolase"/>
</dbReference>
<gene>
    <name evidence="4" type="ORF">FLL46_17380</name>
</gene>
<dbReference type="RefSeq" id="WP_142932590.1">
    <property type="nucleotide sequence ID" value="NZ_ML660166.1"/>
</dbReference>
<dbReference type="PROSITE" id="PS50263">
    <property type="entry name" value="CN_HYDROLASE"/>
    <property type="match status" value="1"/>
</dbReference>
<evidence type="ECO:0000259" key="3">
    <source>
        <dbReference type="PROSITE" id="PS50263"/>
    </source>
</evidence>
<keyword evidence="2 4" id="KW-0378">Hydrolase</keyword>
<keyword evidence="5" id="KW-1185">Reference proteome</keyword>
<reference evidence="4 5" key="1">
    <citation type="submission" date="2019-07" db="EMBL/GenBank/DDBJ databases">
        <title>Draft genome for Aliikangiella sp. M105.</title>
        <authorList>
            <person name="Wang G."/>
        </authorList>
    </citation>
    <scope>NUCLEOTIDE SEQUENCE [LARGE SCALE GENOMIC DNA]</scope>
    <source>
        <strain evidence="4 5">M105</strain>
    </source>
</reference>
<dbReference type="SUPFAM" id="SSF56317">
    <property type="entry name" value="Carbon-nitrogen hydrolase"/>
    <property type="match status" value="1"/>
</dbReference>
<dbReference type="OrthoDB" id="9811121at2"/>
<feature type="domain" description="CN hydrolase" evidence="3">
    <location>
        <begin position="5"/>
        <end position="254"/>
    </location>
</feature>
<dbReference type="PANTHER" id="PTHR23088">
    <property type="entry name" value="NITRILASE-RELATED"/>
    <property type="match status" value="1"/>
</dbReference>
<dbReference type="Gene3D" id="3.60.110.10">
    <property type="entry name" value="Carbon-nitrogen hydrolase"/>
    <property type="match status" value="1"/>
</dbReference>
<comment type="caution">
    <text evidence="4">The sequence shown here is derived from an EMBL/GenBank/DDBJ whole genome shotgun (WGS) entry which is preliminary data.</text>
</comment>
<dbReference type="PROSITE" id="PS01227">
    <property type="entry name" value="UPF0012"/>
    <property type="match status" value="1"/>
</dbReference>
<dbReference type="AlphaFoldDB" id="A0A545UB30"/>
<dbReference type="Proteomes" id="UP000315439">
    <property type="component" value="Unassembled WGS sequence"/>
</dbReference>
<protein>
    <submittedName>
        <fullName evidence="4">Carbon-nitrogen hydrolase family protein</fullName>
    </submittedName>
</protein>
<evidence type="ECO:0000313" key="4">
    <source>
        <dbReference type="EMBL" id="TQV86665.1"/>
    </source>
</evidence>
<dbReference type="EMBL" id="VIKS01000010">
    <property type="protein sequence ID" value="TQV86665.1"/>
    <property type="molecule type" value="Genomic_DNA"/>
</dbReference>
<organism evidence="4 5">
    <name type="scientific">Aliikangiella coralliicola</name>
    <dbReference type="NCBI Taxonomy" id="2592383"/>
    <lineage>
        <taxon>Bacteria</taxon>
        <taxon>Pseudomonadati</taxon>
        <taxon>Pseudomonadota</taxon>
        <taxon>Gammaproteobacteria</taxon>
        <taxon>Oceanospirillales</taxon>
        <taxon>Pleioneaceae</taxon>
        <taxon>Aliikangiella</taxon>
    </lineage>
</organism>
<dbReference type="InterPro" id="IPR001110">
    <property type="entry name" value="UPF0012_CS"/>
</dbReference>
<name>A0A545UB30_9GAMM</name>
<dbReference type="CDD" id="cd07572">
    <property type="entry name" value="nit"/>
    <property type="match status" value="1"/>
</dbReference>
<proteinExistence type="inferred from homology"/>
<accession>A0A545UB30</accession>
<evidence type="ECO:0000256" key="2">
    <source>
        <dbReference type="ARBA" id="ARBA00022801"/>
    </source>
</evidence>
<evidence type="ECO:0000256" key="1">
    <source>
        <dbReference type="ARBA" id="ARBA00010613"/>
    </source>
</evidence>
<evidence type="ECO:0000313" key="5">
    <source>
        <dbReference type="Proteomes" id="UP000315439"/>
    </source>
</evidence>